<feature type="compositionally biased region" description="Basic residues" evidence="1">
    <location>
        <begin position="160"/>
        <end position="172"/>
    </location>
</feature>
<keyword evidence="4" id="KW-1185">Reference proteome</keyword>
<feature type="compositionally biased region" description="Low complexity" evidence="1">
    <location>
        <begin position="147"/>
        <end position="159"/>
    </location>
</feature>
<protein>
    <recommendedName>
        <fullName evidence="2">DUF6699 domain-containing protein</fullName>
    </recommendedName>
</protein>
<gene>
    <name evidence="3" type="ORF">D9757_003398</name>
</gene>
<evidence type="ECO:0000313" key="3">
    <source>
        <dbReference type="EMBL" id="KAF5389295.1"/>
    </source>
</evidence>
<dbReference type="Proteomes" id="UP000518752">
    <property type="component" value="Unassembled WGS sequence"/>
</dbReference>
<dbReference type="InterPro" id="IPR046522">
    <property type="entry name" value="DUF6699"/>
</dbReference>
<dbReference type="AlphaFoldDB" id="A0A8H5HU58"/>
<dbReference type="Pfam" id="PF20415">
    <property type="entry name" value="DUF6699"/>
    <property type="match status" value="1"/>
</dbReference>
<name>A0A8H5HU58_9AGAR</name>
<feature type="domain" description="DUF6699" evidence="2">
    <location>
        <begin position="352"/>
        <end position="497"/>
    </location>
</feature>
<feature type="region of interest" description="Disordered" evidence="1">
    <location>
        <begin position="138"/>
        <end position="205"/>
    </location>
</feature>
<feature type="compositionally biased region" description="Low complexity" evidence="1">
    <location>
        <begin position="173"/>
        <end position="184"/>
    </location>
</feature>
<evidence type="ECO:0000313" key="4">
    <source>
        <dbReference type="Proteomes" id="UP000518752"/>
    </source>
</evidence>
<proteinExistence type="predicted"/>
<accession>A0A8H5HU58</accession>
<comment type="caution">
    <text evidence="3">The sequence shown here is derived from an EMBL/GenBank/DDBJ whole genome shotgun (WGS) entry which is preliminary data.</text>
</comment>
<dbReference type="EMBL" id="JAACJN010000023">
    <property type="protein sequence ID" value="KAF5389295.1"/>
    <property type="molecule type" value="Genomic_DNA"/>
</dbReference>
<sequence length="541" mass="60186">MPSNALGWEGMRIRTKVREALKNPRTSDEGKDVSTRIMKDFERLRVDEAAETRQKEISRIVRNDLPNLGTAHEATEKALEAPRRVLEYLQLRRKEYKELLSSRYSEFMHEANPKSGFSSSSSTMSAILHPHSYSDNPLIIEPPVIPPSTSTSSRSPSPRARSRASPRPHTHHSPSLSPSPVLPSEDFSAQPVFGMSSGSRSRTATPEIFIPPLSDFQNTGPTVTDPVPVQVHTAPAPVPWSHTHLSYPQFNYYPPQPYTFTNVYTPYIATAPEIWPPPLLSAPYHTPQFPPPSAGYGYPTPFNVSTVHNTPFLVPPTPMAMGGPPTPWMPTTPWIAGSPAVRINPRLGPGALRWDLLHDPDQARYVNDWGALKAPKFSDEGLTMAQPESEFPVKVTKIQITSSEHSVLNYWMPIWGPISLPRHKVYDILSAIYNYFCQPLTAEETRLLLETPQNIGYARRAKELRARDSMALECVILGEEGYRRIDVIGAHRGFGGILIDKLTPVVGVPAEGDVSQDSEVEVELSMALCEIPSSGDENLFY</sequence>
<evidence type="ECO:0000256" key="1">
    <source>
        <dbReference type="SAM" id="MobiDB-lite"/>
    </source>
</evidence>
<dbReference type="OrthoDB" id="3241567at2759"/>
<reference evidence="3 4" key="1">
    <citation type="journal article" date="2020" name="ISME J.">
        <title>Uncovering the hidden diversity of litter-decomposition mechanisms in mushroom-forming fungi.</title>
        <authorList>
            <person name="Floudas D."/>
            <person name="Bentzer J."/>
            <person name="Ahren D."/>
            <person name="Johansson T."/>
            <person name="Persson P."/>
            <person name="Tunlid A."/>
        </authorList>
    </citation>
    <scope>NUCLEOTIDE SEQUENCE [LARGE SCALE GENOMIC DNA]</scope>
    <source>
        <strain evidence="3 4">CBS 406.79</strain>
    </source>
</reference>
<organism evidence="3 4">
    <name type="scientific">Collybiopsis confluens</name>
    <dbReference type="NCBI Taxonomy" id="2823264"/>
    <lineage>
        <taxon>Eukaryota</taxon>
        <taxon>Fungi</taxon>
        <taxon>Dikarya</taxon>
        <taxon>Basidiomycota</taxon>
        <taxon>Agaricomycotina</taxon>
        <taxon>Agaricomycetes</taxon>
        <taxon>Agaricomycetidae</taxon>
        <taxon>Agaricales</taxon>
        <taxon>Marasmiineae</taxon>
        <taxon>Omphalotaceae</taxon>
        <taxon>Collybiopsis</taxon>
    </lineage>
</organism>
<evidence type="ECO:0000259" key="2">
    <source>
        <dbReference type="Pfam" id="PF20415"/>
    </source>
</evidence>